<keyword evidence="4" id="KW-1185">Reference proteome</keyword>
<dbReference type="InterPro" id="IPR008979">
    <property type="entry name" value="Galactose-bd-like_sf"/>
</dbReference>
<proteinExistence type="predicted"/>
<feature type="signal peptide" evidence="2">
    <location>
        <begin position="1"/>
        <end position="18"/>
    </location>
</feature>
<evidence type="ECO:0000313" key="3">
    <source>
        <dbReference type="EnsemblMetazoa" id="G8471.1:cds"/>
    </source>
</evidence>
<keyword evidence="1" id="KW-0812">Transmembrane</keyword>
<feature type="chain" id="PRO_5036460073" description="F5/8 type C domain-containing protein" evidence="2">
    <location>
        <begin position="19"/>
        <end position="257"/>
    </location>
</feature>
<dbReference type="InterPro" id="IPR051941">
    <property type="entry name" value="BG_Antigen-Binding_Lectin"/>
</dbReference>
<name>A0A8W8NPC7_MAGGI</name>
<organism evidence="3 4">
    <name type="scientific">Magallana gigas</name>
    <name type="common">Pacific oyster</name>
    <name type="synonym">Crassostrea gigas</name>
    <dbReference type="NCBI Taxonomy" id="29159"/>
    <lineage>
        <taxon>Eukaryota</taxon>
        <taxon>Metazoa</taxon>
        <taxon>Spiralia</taxon>
        <taxon>Lophotrochozoa</taxon>
        <taxon>Mollusca</taxon>
        <taxon>Bivalvia</taxon>
        <taxon>Autobranchia</taxon>
        <taxon>Pteriomorphia</taxon>
        <taxon>Ostreida</taxon>
        <taxon>Ostreoidea</taxon>
        <taxon>Ostreidae</taxon>
        <taxon>Magallana</taxon>
    </lineage>
</organism>
<dbReference type="EnsemblMetazoa" id="G8471.1">
    <property type="protein sequence ID" value="G8471.1:cds"/>
    <property type="gene ID" value="G8471"/>
</dbReference>
<protein>
    <recommendedName>
        <fullName evidence="5">F5/8 type C domain-containing protein</fullName>
    </recommendedName>
</protein>
<dbReference type="Proteomes" id="UP000005408">
    <property type="component" value="Unassembled WGS sequence"/>
</dbReference>
<dbReference type="AlphaFoldDB" id="A0A8W8NPC7"/>
<dbReference type="PANTHER" id="PTHR45713:SF6">
    <property type="entry name" value="F5_8 TYPE C DOMAIN-CONTAINING PROTEIN"/>
    <property type="match status" value="1"/>
</dbReference>
<evidence type="ECO:0000313" key="4">
    <source>
        <dbReference type="Proteomes" id="UP000005408"/>
    </source>
</evidence>
<dbReference type="PANTHER" id="PTHR45713">
    <property type="entry name" value="FTP DOMAIN-CONTAINING PROTEIN"/>
    <property type="match status" value="1"/>
</dbReference>
<keyword evidence="2" id="KW-0732">Signal</keyword>
<sequence>MNAMRWILFTSFFQVWHCFENLCTKNTTSILLSSYYANNKAYLANDGNVKTTERYCSYTIIQHTKAWLQVDLGEQYSINNVKIYYRSEGDLDDQYSWKQYRFRQFYLDVSDLPASETNTTQRTRCYTDKTTYTDLPPNIIDIPCQQTARYVIVETTYDAPEDDPTEGAILEICEIEVYDQHLKDSSNLLILYIVIGILGVSFVCIQLFKIRQGIPSSMRTKENQHDKKSLPQDNKDTINAYQSLMHVRQSSHYEDLI</sequence>
<evidence type="ECO:0008006" key="5">
    <source>
        <dbReference type="Google" id="ProtNLM"/>
    </source>
</evidence>
<keyword evidence="1" id="KW-1133">Transmembrane helix</keyword>
<keyword evidence="1" id="KW-0472">Membrane</keyword>
<dbReference type="Pfam" id="PF22633">
    <property type="entry name" value="F5_F8_type_C_2"/>
    <property type="match status" value="1"/>
</dbReference>
<feature type="transmembrane region" description="Helical" evidence="1">
    <location>
        <begin position="189"/>
        <end position="208"/>
    </location>
</feature>
<reference evidence="3" key="1">
    <citation type="submission" date="2022-08" db="UniProtKB">
        <authorList>
            <consortium name="EnsemblMetazoa"/>
        </authorList>
    </citation>
    <scope>IDENTIFICATION</scope>
    <source>
        <strain evidence="3">05x7-T-G4-1.051#20</strain>
    </source>
</reference>
<accession>A0A8W8NPC7</accession>
<evidence type="ECO:0000256" key="1">
    <source>
        <dbReference type="SAM" id="Phobius"/>
    </source>
</evidence>
<evidence type="ECO:0000256" key="2">
    <source>
        <dbReference type="SAM" id="SignalP"/>
    </source>
</evidence>
<dbReference type="SUPFAM" id="SSF49785">
    <property type="entry name" value="Galactose-binding domain-like"/>
    <property type="match status" value="1"/>
</dbReference>
<dbReference type="Gene3D" id="2.60.120.260">
    <property type="entry name" value="Galactose-binding domain-like"/>
    <property type="match status" value="1"/>
</dbReference>